<dbReference type="AlphaFoldDB" id="A0A2T0SJK3"/>
<proteinExistence type="predicted"/>
<feature type="transmembrane region" description="Helical" evidence="1">
    <location>
        <begin position="120"/>
        <end position="144"/>
    </location>
</feature>
<evidence type="ECO:0000259" key="2">
    <source>
        <dbReference type="Pfam" id="PF08044"/>
    </source>
</evidence>
<keyword evidence="4" id="KW-1185">Reference proteome</keyword>
<accession>A0A2T0SJK3</accession>
<evidence type="ECO:0000313" key="3">
    <source>
        <dbReference type="EMBL" id="PRY33575.1"/>
    </source>
</evidence>
<dbReference type="Pfam" id="PF08044">
    <property type="entry name" value="DUF1707"/>
    <property type="match status" value="1"/>
</dbReference>
<feature type="domain" description="DUF1707" evidence="2">
    <location>
        <begin position="5"/>
        <end position="56"/>
    </location>
</feature>
<sequence>MKDERIGTVHRTQVIDLLNQALAEGHLSESGYDTRIVAVSTATYASDLQAQIQDLPPRLQWDPRNAAPPTPPDRSAGRGALILGLMAVPLSFCLIGGLLGIVAIILSTRGRGAHGVGPALIGRVLGIISIVLSLGAVAALIFAARTELGP</sequence>
<evidence type="ECO:0000313" key="4">
    <source>
        <dbReference type="Proteomes" id="UP000239209"/>
    </source>
</evidence>
<dbReference type="OrthoDB" id="3294423at2"/>
<keyword evidence="1" id="KW-1133">Transmembrane helix</keyword>
<feature type="transmembrane region" description="Helical" evidence="1">
    <location>
        <begin position="80"/>
        <end position="108"/>
    </location>
</feature>
<organism evidence="3 4">
    <name type="scientific">Pseudosporangium ferrugineum</name>
    <dbReference type="NCBI Taxonomy" id="439699"/>
    <lineage>
        <taxon>Bacteria</taxon>
        <taxon>Bacillati</taxon>
        <taxon>Actinomycetota</taxon>
        <taxon>Actinomycetes</taxon>
        <taxon>Micromonosporales</taxon>
        <taxon>Micromonosporaceae</taxon>
        <taxon>Pseudosporangium</taxon>
    </lineage>
</organism>
<dbReference type="EMBL" id="PVZG01000001">
    <property type="protein sequence ID" value="PRY33575.1"/>
    <property type="molecule type" value="Genomic_DNA"/>
</dbReference>
<gene>
    <name evidence="3" type="ORF">CLV70_101738</name>
</gene>
<keyword evidence="1" id="KW-0472">Membrane</keyword>
<name>A0A2T0SJK3_9ACTN</name>
<comment type="caution">
    <text evidence="3">The sequence shown here is derived from an EMBL/GenBank/DDBJ whole genome shotgun (WGS) entry which is preliminary data.</text>
</comment>
<reference evidence="3 4" key="1">
    <citation type="submission" date="2018-03" db="EMBL/GenBank/DDBJ databases">
        <title>Genomic Encyclopedia of Archaeal and Bacterial Type Strains, Phase II (KMG-II): from individual species to whole genera.</title>
        <authorList>
            <person name="Goeker M."/>
        </authorList>
    </citation>
    <scope>NUCLEOTIDE SEQUENCE [LARGE SCALE GENOMIC DNA]</scope>
    <source>
        <strain evidence="3 4">DSM 45348</strain>
    </source>
</reference>
<keyword evidence="1" id="KW-0812">Transmembrane</keyword>
<dbReference type="RefSeq" id="WP_106124843.1">
    <property type="nucleotide sequence ID" value="NZ_PVZG01000001.1"/>
</dbReference>
<dbReference type="Proteomes" id="UP000239209">
    <property type="component" value="Unassembled WGS sequence"/>
</dbReference>
<evidence type="ECO:0000256" key="1">
    <source>
        <dbReference type="SAM" id="Phobius"/>
    </source>
</evidence>
<protein>
    <submittedName>
        <fullName evidence="3">Uncharacterized protein DUF1707</fullName>
    </submittedName>
</protein>
<dbReference type="InterPro" id="IPR012551">
    <property type="entry name" value="DUF1707_SHOCT-like"/>
</dbReference>